<evidence type="ECO:0000256" key="1">
    <source>
        <dbReference type="SAM" id="Phobius"/>
    </source>
</evidence>
<proteinExistence type="predicted"/>
<keyword evidence="1" id="KW-1133">Transmembrane helix</keyword>
<keyword evidence="3" id="KW-1185">Reference proteome</keyword>
<feature type="transmembrane region" description="Helical" evidence="1">
    <location>
        <begin position="74"/>
        <end position="93"/>
    </location>
</feature>
<dbReference type="EMBL" id="CP144695">
    <property type="protein sequence ID" value="WVZ07782.1"/>
    <property type="molecule type" value="Genomic_DNA"/>
</dbReference>
<evidence type="ECO:0000313" key="2">
    <source>
        <dbReference type="EMBL" id="WVZ07782.1"/>
    </source>
</evidence>
<gene>
    <name evidence="2" type="ORF">V8G54_021128</name>
</gene>
<organism evidence="2 3">
    <name type="scientific">Vigna mungo</name>
    <name type="common">Black gram</name>
    <name type="synonym">Phaseolus mungo</name>
    <dbReference type="NCBI Taxonomy" id="3915"/>
    <lineage>
        <taxon>Eukaryota</taxon>
        <taxon>Viridiplantae</taxon>
        <taxon>Streptophyta</taxon>
        <taxon>Embryophyta</taxon>
        <taxon>Tracheophyta</taxon>
        <taxon>Spermatophyta</taxon>
        <taxon>Magnoliopsida</taxon>
        <taxon>eudicotyledons</taxon>
        <taxon>Gunneridae</taxon>
        <taxon>Pentapetalae</taxon>
        <taxon>rosids</taxon>
        <taxon>fabids</taxon>
        <taxon>Fabales</taxon>
        <taxon>Fabaceae</taxon>
        <taxon>Papilionoideae</taxon>
        <taxon>50 kb inversion clade</taxon>
        <taxon>NPAAA clade</taxon>
        <taxon>indigoferoid/millettioid clade</taxon>
        <taxon>Phaseoleae</taxon>
        <taxon>Vigna</taxon>
    </lineage>
</organism>
<keyword evidence="1" id="KW-0812">Transmembrane</keyword>
<protein>
    <submittedName>
        <fullName evidence="2">Uncharacterized protein</fullName>
    </submittedName>
</protein>
<evidence type="ECO:0000313" key="3">
    <source>
        <dbReference type="Proteomes" id="UP001374535"/>
    </source>
</evidence>
<reference evidence="2 3" key="1">
    <citation type="journal article" date="2023" name="Life. Sci Alliance">
        <title>Evolutionary insights into 3D genome organization and epigenetic landscape of Vigna mungo.</title>
        <authorList>
            <person name="Junaid A."/>
            <person name="Singh B."/>
            <person name="Bhatia S."/>
        </authorList>
    </citation>
    <scope>NUCLEOTIDE SEQUENCE [LARGE SCALE GENOMIC DNA]</scope>
    <source>
        <strain evidence="2">Urdbean</strain>
    </source>
</reference>
<dbReference type="AlphaFoldDB" id="A0AAQ3NDR9"/>
<keyword evidence="1" id="KW-0472">Membrane</keyword>
<dbReference type="Proteomes" id="UP001374535">
    <property type="component" value="Chromosome 6"/>
</dbReference>
<sequence length="104" mass="12780">MFIIFLLRRRTNLLYRKIKYHSFPFCLFTSTFFLFKRRICMQRSFIDYNMPKEKENKSTLCQTFLLTKKTTMMIVRYGTYNFILVGFFFTMSLRRSFLLTVSLK</sequence>
<accession>A0AAQ3NDR9</accession>
<name>A0AAQ3NDR9_VIGMU</name>